<dbReference type="Proteomes" id="UP000255295">
    <property type="component" value="Unassembled WGS sequence"/>
</dbReference>
<evidence type="ECO:0000256" key="1">
    <source>
        <dbReference type="SAM" id="Coils"/>
    </source>
</evidence>
<dbReference type="AlphaFoldDB" id="A0A2S0JVN8"/>
<gene>
    <name evidence="2" type="ORF">LS41612_01930</name>
    <name evidence="3" type="ORF">NCTC10338_04412</name>
</gene>
<evidence type="ECO:0000313" key="5">
    <source>
        <dbReference type="Proteomes" id="UP000255295"/>
    </source>
</evidence>
<evidence type="ECO:0008006" key="6">
    <source>
        <dbReference type="Google" id="ProtNLM"/>
    </source>
</evidence>
<organism evidence="2 4">
    <name type="scientific">Lysinibacillus sphaericus</name>
    <name type="common">Bacillus sphaericus</name>
    <dbReference type="NCBI Taxonomy" id="1421"/>
    <lineage>
        <taxon>Bacteria</taxon>
        <taxon>Bacillati</taxon>
        <taxon>Bacillota</taxon>
        <taxon>Bacilli</taxon>
        <taxon>Bacillales</taxon>
        <taxon>Bacillaceae</taxon>
        <taxon>Lysinibacillus</taxon>
    </lineage>
</organism>
<reference evidence="3 5" key="2">
    <citation type="submission" date="2018-06" db="EMBL/GenBank/DDBJ databases">
        <authorList>
            <consortium name="Pathogen Informatics"/>
            <person name="Doyle S."/>
        </authorList>
    </citation>
    <scope>NUCLEOTIDE SEQUENCE [LARGE SCALE GENOMIC DNA]</scope>
    <source>
        <strain evidence="3 5">NCTC10338</strain>
    </source>
</reference>
<accession>A0A2S0JVN8</accession>
<dbReference type="EMBL" id="UFSZ01000001">
    <property type="protein sequence ID" value="SUV19485.1"/>
    <property type="molecule type" value="Genomic_DNA"/>
</dbReference>
<feature type="coiled-coil region" evidence="1">
    <location>
        <begin position="174"/>
        <end position="255"/>
    </location>
</feature>
<proteinExistence type="predicted"/>
<evidence type="ECO:0000313" key="4">
    <source>
        <dbReference type="Proteomes" id="UP000238825"/>
    </source>
</evidence>
<dbReference type="RefSeq" id="WP_024364608.1">
    <property type="nucleotide sequence ID" value="NZ_BJNS01000031.1"/>
</dbReference>
<dbReference type="EMBL" id="CP019980">
    <property type="protein sequence ID" value="AVK95138.1"/>
    <property type="molecule type" value="Genomic_DNA"/>
</dbReference>
<keyword evidence="1" id="KW-0175">Coiled coil</keyword>
<protein>
    <recommendedName>
        <fullName evidence="6">Chromosome partition protein Smc</fullName>
    </recommendedName>
</protein>
<reference evidence="2 4" key="1">
    <citation type="submission" date="2017-03" db="EMBL/GenBank/DDBJ databases">
        <title>The whole genome sequencing and assembly of Lysinibacillus sphaericus DSM 28T strain.</title>
        <authorList>
            <person name="Lee Y.-J."/>
            <person name="Yi H."/>
            <person name="Bahn Y.-S."/>
            <person name="Kim J.F."/>
            <person name="Lee D.-W."/>
        </authorList>
    </citation>
    <scope>NUCLEOTIDE SEQUENCE [LARGE SCALE GENOMIC DNA]</scope>
    <source>
        <strain evidence="2 4">DSM 28</strain>
    </source>
</reference>
<name>A0A2S0JVN8_LYSSH</name>
<evidence type="ECO:0000313" key="2">
    <source>
        <dbReference type="EMBL" id="AVK95138.1"/>
    </source>
</evidence>
<dbReference type="GeneID" id="48274940"/>
<feature type="coiled-coil region" evidence="1">
    <location>
        <begin position="18"/>
        <end position="124"/>
    </location>
</feature>
<evidence type="ECO:0000313" key="3">
    <source>
        <dbReference type="EMBL" id="SUV19485.1"/>
    </source>
</evidence>
<sequence>MDNQSVKNNDPIQLQQMIIFLRAELAKYKNEINRLRDSDYYSLVLRLERENVRLTRQNKELSMDRMKLKRTFERESKTYEEDRQKRESQRQKHIASIDLLLKEIERLRTENKQLQYTRKQTHQDIAVDDKRAIENLEIQLSTFTKELNAKVNSIMDTLQQDDTTNVYDYLVKELAERNDEIHRLSIELMEIKNKKTSAEAVSNEKTLSELNAKIEKIIAQSIDFEEQLEKKVRILDDLEQQLNQLVIEINANQSM</sequence>
<dbReference type="Proteomes" id="UP000238825">
    <property type="component" value="Chromosome"/>
</dbReference>